<dbReference type="RefSeq" id="WP_165566150.1">
    <property type="nucleotide sequence ID" value="NZ_SAYU02000003.1"/>
</dbReference>
<proteinExistence type="predicted"/>
<dbReference type="AlphaFoldDB" id="A0A8T6QYY9"/>
<evidence type="ECO:0000313" key="1">
    <source>
        <dbReference type="EMBL" id="NHA66847.1"/>
    </source>
</evidence>
<dbReference type="CDD" id="cd06577">
    <property type="entry name" value="PASTA_pknB"/>
    <property type="match status" value="1"/>
</dbReference>
<dbReference type="Proteomes" id="UP000287866">
    <property type="component" value="Unassembled WGS sequence"/>
</dbReference>
<dbReference type="Gene3D" id="3.30.10.20">
    <property type="match status" value="1"/>
</dbReference>
<gene>
    <name evidence="1" type="ORF">EPD83_002105</name>
</gene>
<protein>
    <submittedName>
        <fullName evidence="1">PASTA domain-containing protein</fullName>
    </submittedName>
</protein>
<accession>A0A8T6QYY9</accession>
<evidence type="ECO:0000313" key="2">
    <source>
        <dbReference type="Proteomes" id="UP000287866"/>
    </source>
</evidence>
<keyword evidence="2" id="KW-1185">Reference proteome</keyword>
<dbReference type="InterPro" id="IPR005543">
    <property type="entry name" value="PASTA_dom"/>
</dbReference>
<comment type="caution">
    <text evidence="1">The sequence shown here is derived from an EMBL/GenBank/DDBJ whole genome shotgun (WGS) entry which is preliminary data.</text>
</comment>
<dbReference type="EMBL" id="SAYU02000003">
    <property type="protein sequence ID" value="NHA66847.1"/>
    <property type="molecule type" value="Genomic_DNA"/>
</dbReference>
<reference evidence="1" key="1">
    <citation type="submission" date="2020-03" db="EMBL/GenBank/DDBJ databases">
        <title>Phycicoccus flavus sp. nov., a novel endophytic actinobacterium isolated from branch of Kandelia candel.</title>
        <authorList>
            <person name="Tuo L."/>
        </authorList>
    </citation>
    <scope>NUCLEOTIDE SEQUENCE</scope>
    <source>
        <strain evidence="1">CMS6Z-2</strain>
    </source>
</reference>
<sequence length="73" mass="7929">MPKLVGKNLQLAQDILQSKDSYLLDQEDAAGLDRIQVLDSNWKVCSQDPKAGTKVSIDALITLSSVKLDEGCP</sequence>
<organism evidence="1 2">
    <name type="scientific">Phycicoccus flavus</name>
    <dbReference type="NCBI Taxonomy" id="2502783"/>
    <lineage>
        <taxon>Bacteria</taxon>
        <taxon>Bacillati</taxon>
        <taxon>Actinomycetota</taxon>
        <taxon>Actinomycetes</taxon>
        <taxon>Micrococcales</taxon>
        <taxon>Intrasporangiaceae</taxon>
        <taxon>Phycicoccus</taxon>
    </lineage>
</organism>
<name>A0A8T6QYY9_9MICO</name>